<feature type="transmembrane region" description="Helical" evidence="6">
    <location>
        <begin position="301"/>
        <end position="322"/>
    </location>
</feature>
<evidence type="ECO:0000313" key="8">
    <source>
        <dbReference type="Proteomes" id="UP000203229"/>
    </source>
</evidence>
<gene>
    <name evidence="7" type="primary">arcD</name>
    <name evidence="7" type="ORF">SCORR_v1c00550</name>
</gene>
<reference evidence="7 8" key="1">
    <citation type="submission" date="2017-07" db="EMBL/GenBank/DDBJ databases">
        <title>Complete genome sequence of Spiroplasma corruscae EC-1 (DSM 19793).</title>
        <authorList>
            <person name="Tsai Y.-M."/>
            <person name="Lo W.-S."/>
            <person name="Kuo C.-H."/>
        </authorList>
    </citation>
    <scope>NUCLEOTIDE SEQUENCE [LARGE SCALE GENOMIC DNA]</scope>
    <source>
        <strain evidence="7 8">EC-1</strain>
    </source>
</reference>
<accession>A0A222EMU0</accession>
<dbReference type="PANTHER" id="PTHR43652:SF6">
    <property type="entry name" value="ARGININE REPRESSOR"/>
    <property type="match status" value="1"/>
</dbReference>
<dbReference type="Proteomes" id="UP000203229">
    <property type="component" value="Chromosome"/>
</dbReference>
<comment type="subcellular location">
    <subcellularLocation>
        <location evidence="1">Cell membrane</location>
        <topology evidence="1">Multi-pass membrane protein</topology>
    </subcellularLocation>
</comment>
<proteinExistence type="predicted"/>
<keyword evidence="8" id="KW-1185">Reference proteome</keyword>
<keyword evidence="2" id="KW-1003">Cell membrane</keyword>
<feature type="transmembrane region" description="Helical" evidence="6">
    <location>
        <begin position="158"/>
        <end position="178"/>
    </location>
</feature>
<keyword evidence="4 6" id="KW-1133">Transmembrane helix</keyword>
<sequence length="497" mass="54100">MENFKNKKKFKWRIPTAFTILISITLLLILISWIPGTTSDWTDTDGTIQKGGPAGLFDLFIAPINGLKNKIDVVIYILIIGGFLGVVVSSKALDAGIGRLVKKMKGRELLIIPIVMILFSIGGTVFGMCEETIALYPVLIPVLLAAGFDVITTILAILFGAGIGVVCSTINPFVIQIAVDNANVSGLKTSTGIILRIISWLVLTSSGIAFVMWYAIKVKNDPKKSPVYEDKDIHEKLFAISQDIPKFTKKRKAILAIFSVTFIIMIFSLIAWNQFGLSVFETFTKWVSQKSPYIARFYNPIGSWNFLETSALFLLSSIVIGFIEWKGEEDFVESFIKGSSDILSVCLVIAFAGGIGFIMEHTGMQKVLVNSLSSPMRGIGKYGFIVLAFLFFLLISVFIPSTSGFATAVFPVLGPIANSITIGLTSGTITAFSFANGIINVISPTSATLMAVLSLSKVSYGKFIKASWPLICSLIFISIIILLIGVSLPLSNESPWF</sequence>
<evidence type="ECO:0000256" key="6">
    <source>
        <dbReference type="SAM" id="Phobius"/>
    </source>
</evidence>
<name>A0A222EMU0_9MOLU</name>
<evidence type="ECO:0000256" key="5">
    <source>
        <dbReference type="ARBA" id="ARBA00023136"/>
    </source>
</evidence>
<dbReference type="RefSeq" id="WP_094048023.1">
    <property type="nucleotide sequence ID" value="NZ_CP022535.1"/>
</dbReference>
<dbReference type="KEGG" id="scou:SCORR_v1c00550"/>
<dbReference type="InterPro" id="IPR018385">
    <property type="entry name" value="C4_dicarb_anaerob_car-like"/>
</dbReference>
<feature type="transmembrane region" description="Helical" evidence="6">
    <location>
        <begin position="109"/>
        <end position="127"/>
    </location>
</feature>
<dbReference type="AlphaFoldDB" id="A0A222EMU0"/>
<feature type="transmembrane region" description="Helical" evidence="6">
    <location>
        <begin position="412"/>
        <end position="432"/>
    </location>
</feature>
<feature type="transmembrane region" description="Helical" evidence="6">
    <location>
        <begin position="379"/>
        <end position="400"/>
    </location>
</feature>
<feature type="transmembrane region" description="Helical" evidence="6">
    <location>
        <begin position="253"/>
        <end position="272"/>
    </location>
</feature>
<dbReference type="InterPro" id="IPR051679">
    <property type="entry name" value="DASS-Related_Transporters"/>
</dbReference>
<feature type="transmembrane region" description="Helical" evidence="6">
    <location>
        <begin position="342"/>
        <end position="359"/>
    </location>
</feature>
<dbReference type="GO" id="GO:0005886">
    <property type="term" value="C:plasma membrane"/>
    <property type="evidence" value="ECO:0007669"/>
    <property type="project" value="UniProtKB-SubCell"/>
</dbReference>
<dbReference type="Pfam" id="PF03606">
    <property type="entry name" value="DcuC"/>
    <property type="match status" value="1"/>
</dbReference>
<feature type="transmembrane region" description="Helical" evidence="6">
    <location>
        <begin position="12"/>
        <end position="34"/>
    </location>
</feature>
<evidence type="ECO:0000256" key="3">
    <source>
        <dbReference type="ARBA" id="ARBA00022692"/>
    </source>
</evidence>
<dbReference type="OrthoDB" id="255482at2"/>
<evidence type="ECO:0000256" key="1">
    <source>
        <dbReference type="ARBA" id="ARBA00004651"/>
    </source>
</evidence>
<evidence type="ECO:0000313" key="7">
    <source>
        <dbReference type="EMBL" id="ASP27830.1"/>
    </source>
</evidence>
<evidence type="ECO:0000256" key="2">
    <source>
        <dbReference type="ARBA" id="ARBA00022475"/>
    </source>
</evidence>
<dbReference type="EMBL" id="CP022535">
    <property type="protein sequence ID" value="ASP27830.1"/>
    <property type="molecule type" value="Genomic_DNA"/>
</dbReference>
<feature type="transmembrane region" description="Helical" evidence="6">
    <location>
        <begin position="133"/>
        <end position="151"/>
    </location>
</feature>
<keyword evidence="5 6" id="KW-0472">Membrane</keyword>
<keyword evidence="3 6" id="KW-0812">Transmembrane</keyword>
<feature type="transmembrane region" description="Helical" evidence="6">
    <location>
        <begin position="73"/>
        <end position="97"/>
    </location>
</feature>
<evidence type="ECO:0000256" key="4">
    <source>
        <dbReference type="ARBA" id="ARBA00022989"/>
    </source>
</evidence>
<protein>
    <submittedName>
        <fullName evidence="7">Arginine/ornithine antiporter</fullName>
    </submittedName>
</protein>
<feature type="transmembrane region" description="Helical" evidence="6">
    <location>
        <begin position="193"/>
        <end position="216"/>
    </location>
</feature>
<feature type="transmembrane region" description="Helical" evidence="6">
    <location>
        <begin position="468"/>
        <end position="490"/>
    </location>
</feature>
<feature type="transmembrane region" description="Helical" evidence="6">
    <location>
        <begin position="438"/>
        <end position="456"/>
    </location>
</feature>
<dbReference type="PANTHER" id="PTHR43652">
    <property type="entry name" value="BASIC AMINO ACID ANTIPORTER YFCC-RELATED"/>
    <property type="match status" value="1"/>
</dbReference>
<organism evidence="7 8">
    <name type="scientific">Spiroplasma corruscae</name>
    <dbReference type="NCBI Taxonomy" id="216934"/>
    <lineage>
        <taxon>Bacteria</taxon>
        <taxon>Bacillati</taxon>
        <taxon>Mycoplasmatota</taxon>
        <taxon>Mollicutes</taxon>
        <taxon>Entomoplasmatales</taxon>
        <taxon>Spiroplasmataceae</taxon>
        <taxon>Spiroplasma</taxon>
    </lineage>
</organism>